<reference evidence="2 3" key="1">
    <citation type="journal article" date="2016" name="Mol. Biol. Evol.">
        <title>Comparative Genomics of Early-Diverging Mushroom-Forming Fungi Provides Insights into the Origins of Lignocellulose Decay Capabilities.</title>
        <authorList>
            <person name="Nagy L.G."/>
            <person name="Riley R."/>
            <person name="Tritt A."/>
            <person name="Adam C."/>
            <person name="Daum C."/>
            <person name="Floudas D."/>
            <person name="Sun H."/>
            <person name="Yadav J.S."/>
            <person name="Pangilinan J."/>
            <person name="Larsson K.H."/>
            <person name="Matsuura K."/>
            <person name="Barry K."/>
            <person name="Labutti K."/>
            <person name="Kuo R."/>
            <person name="Ohm R.A."/>
            <person name="Bhattacharya S.S."/>
            <person name="Shirouzu T."/>
            <person name="Yoshinaga Y."/>
            <person name="Martin F.M."/>
            <person name="Grigoriev I.V."/>
            <person name="Hibbett D.S."/>
        </authorList>
    </citation>
    <scope>NUCLEOTIDE SEQUENCE [LARGE SCALE GENOMIC DNA]</scope>
    <source>
        <strain evidence="2 3">HHB12029</strain>
    </source>
</reference>
<evidence type="ECO:0008006" key="4">
    <source>
        <dbReference type="Google" id="ProtNLM"/>
    </source>
</evidence>
<sequence>MCFSVLLVAVAISFASAQASSSLFGRATDPSACASDCGAQSQVYIEHSRCRHQVHDSGGDSTKLQICVCSSPSLVQGVNDCMQKDCPDDAHLFQEGCDIITAKASSTPFYSASTADASGTGCVGLVGFAAGVASSSVLFASVLQYGDMGV</sequence>
<name>A0A165C631_EXIGL</name>
<dbReference type="InParanoid" id="A0A165C631"/>
<keyword evidence="1" id="KW-0732">Signal</keyword>
<accession>A0A165C631</accession>
<evidence type="ECO:0000313" key="3">
    <source>
        <dbReference type="Proteomes" id="UP000077266"/>
    </source>
</evidence>
<protein>
    <recommendedName>
        <fullName evidence="4">Extracellular membrane protein CFEM domain-containing protein</fullName>
    </recommendedName>
</protein>
<gene>
    <name evidence="2" type="ORF">EXIGLDRAFT_844199</name>
</gene>
<organism evidence="2 3">
    <name type="scientific">Exidia glandulosa HHB12029</name>
    <dbReference type="NCBI Taxonomy" id="1314781"/>
    <lineage>
        <taxon>Eukaryota</taxon>
        <taxon>Fungi</taxon>
        <taxon>Dikarya</taxon>
        <taxon>Basidiomycota</taxon>
        <taxon>Agaricomycotina</taxon>
        <taxon>Agaricomycetes</taxon>
        <taxon>Auriculariales</taxon>
        <taxon>Exidiaceae</taxon>
        <taxon>Exidia</taxon>
    </lineage>
</organism>
<dbReference type="AlphaFoldDB" id="A0A165C631"/>
<proteinExistence type="predicted"/>
<feature type="chain" id="PRO_5007855908" description="Extracellular membrane protein CFEM domain-containing protein" evidence="1">
    <location>
        <begin position="18"/>
        <end position="150"/>
    </location>
</feature>
<dbReference type="EMBL" id="KV426359">
    <property type="protein sequence ID" value="KZV81887.1"/>
    <property type="molecule type" value="Genomic_DNA"/>
</dbReference>
<evidence type="ECO:0000313" key="2">
    <source>
        <dbReference type="EMBL" id="KZV81887.1"/>
    </source>
</evidence>
<dbReference type="Proteomes" id="UP000077266">
    <property type="component" value="Unassembled WGS sequence"/>
</dbReference>
<evidence type="ECO:0000256" key="1">
    <source>
        <dbReference type="SAM" id="SignalP"/>
    </source>
</evidence>
<feature type="signal peptide" evidence="1">
    <location>
        <begin position="1"/>
        <end position="17"/>
    </location>
</feature>
<keyword evidence="3" id="KW-1185">Reference proteome</keyword>